<keyword evidence="7" id="KW-1185">Reference proteome</keyword>
<evidence type="ECO:0000256" key="1">
    <source>
        <dbReference type="ARBA" id="ARBA00022553"/>
    </source>
</evidence>
<evidence type="ECO:0000313" key="6">
    <source>
        <dbReference type="EMBL" id="OUD15329.1"/>
    </source>
</evidence>
<dbReference type="PROSITE" id="PS50110">
    <property type="entry name" value="RESPONSE_REGULATORY"/>
    <property type="match status" value="1"/>
</dbReference>
<organism evidence="6 7">
    <name type="scientific">Thioflexithrix psekupsensis</name>
    <dbReference type="NCBI Taxonomy" id="1570016"/>
    <lineage>
        <taxon>Bacteria</taxon>
        <taxon>Pseudomonadati</taxon>
        <taxon>Pseudomonadota</taxon>
        <taxon>Gammaproteobacteria</taxon>
        <taxon>Thiotrichales</taxon>
        <taxon>Thioflexithrix</taxon>
    </lineage>
</organism>
<reference evidence="6 7" key="1">
    <citation type="submission" date="2016-12" db="EMBL/GenBank/DDBJ databases">
        <title>Thioflexothrix psekupsii D3 genome sequencing and assembly.</title>
        <authorList>
            <person name="Fomenkov A."/>
            <person name="Vincze T."/>
            <person name="Grabovich M."/>
            <person name="Anton B.P."/>
            <person name="Dubinina G."/>
            <person name="Orlova M."/>
            <person name="Belousova E."/>
            <person name="Roberts R.J."/>
        </authorList>
    </citation>
    <scope>NUCLEOTIDE SEQUENCE [LARGE SCALE GENOMIC DNA]</scope>
    <source>
        <strain evidence="6">D3</strain>
    </source>
</reference>
<dbReference type="InterPro" id="IPR011006">
    <property type="entry name" value="CheY-like_superfamily"/>
</dbReference>
<dbReference type="RefSeq" id="WP_086486923.1">
    <property type="nucleotide sequence ID" value="NZ_MSLT01000006.1"/>
</dbReference>
<keyword evidence="1 3" id="KW-0597">Phosphoprotein</keyword>
<evidence type="ECO:0000313" key="7">
    <source>
        <dbReference type="Proteomes" id="UP000194798"/>
    </source>
</evidence>
<dbReference type="OrthoDB" id="9792854at2"/>
<feature type="region of interest" description="Disordered" evidence="4">
    <location>
        <begin position="114"/>
        <end position="134"/>
    </location>
</feature>
<dbReference type="CDD" id="cd17546">
    <property type="entry name" value="REC_hyHK_CKI1_RcsC-like"/>
    <property type="match status" value="1"/>
</dbReference>
<feature type="compositionally biased region" description="Basic and acidic residues" evidence="4">
    <location>
        <begin position="114"/>
        <end position="127"/>
    </location>
</feature>
<gene>
    <name evidence="6" type="ORF">TPSD3_02020</name>
</gene>
<feature type="modified residue" description="4-aspartylphosphate" evidence="3">
    <location>
        <position position="53"/>
    </location>
</feature>
<keyword evidence="2" id="KW-0902">Two-component regulatory system</keyword>
<dbReference type="AlphaFoldDB" id="A0A251XAC9"/>
<dbReference type="PANTHER" id="PTHR45339">
    <property type="entry name" value="HYBRID SIGNAL TRANSDUCTION HISTIDINE KINASE J"/>
    <property type="match status" value="1"/>
</dbReference>
<dbReference type="GO" id="GO:0000160">
    <property type="term" value="P:phosphorelay signal transduction system"/>
    <property type="evidence" value="ECO:0007669"/>
    <property type="project" value="UniProtKB-KW"/>
</dbReference>
<feature type="domain" description="Response regulatory" evidence="5">
    <location>
        <begin position="4"/>
        <end position="116"/>
    </location>
</feature>
<dbReference type="Proteomes" id="UP000194798">
    <property type="component" value="Unassembled WGS sequence"/>
</dbReference>
<dbReference type="SUPFAM" id="SSF52172">
    <property type="entry name" value="CheY-like"/>
    <property type="match status" value="1"/>
</dbReference>
<dbReference type="PANTHER" id="PTHR45339:SF1">
    <property type="entry name" value="HYBRID SIGNAL TRANSDUCTION HISTIDINE KINASE J"/>
    <property type="match status" value="1"/>
</dbReference>
<dbReference type="Gene3D" id="3.40.50.2300">
    <property type="match status" value="1"/>
</dbReference>
<dbReference type="InterPro" id="IPR001789">
    <property type="entry name" value="Sig_transdc_resp-reg_receiver"/>
</dbReference>
<sequence length="145" mass="16365">MTLRVLVAEDEPINRYIALALLQELGHQADAALTGQQVLLALEQRRYDVILMDVHMPEMDGFEATRHIIARYAQQRPAIIALTSVQQCHCQAAGMDAYLSKPLSLDSLKHILKEYDPPQPPKKEPANNDKSPTFNFSNAWLLRMA</sequence>
<evidence type="ECO:0000256" key="4">
    <source>
        <dbReference type="SAM" id="MobiDB-lite"/>
    </source>
</evidence>
<dbReference type="SMART" id="SM00448">
    <property type="entry name" value="REC"/>
    <property type="match status" value="1"/>
</dbReference>
<accession>A0A251XAC9</accession>
<evidence type="ECO:0000256" key="3">
    <source>
        <dbReference type="PROSITE-ProRule" id="PRU00169"/>
    </source>
</evidence>
<comment type="caution">
    <text evidence="6">The sequence shown here is derived from an EMBL/GenBank/DDBJ whole genome shotgun (WGS) entry which is preliminary data.</text>
</comment>
<evidence type="ECO:0000256" key="2">
    <source>
        <dbReference type="ARBA" id="ARBA00023012"/>
    </source>
</evidence>
<dbReference type="EMBL" id="MSLT01000006">
    <property type="protein sequence ID" value="OUD15329.1"/>
    <property type="molecule type" value="Genomic_DNA"/>
</dbReference>
<evidence type="ECO:0000259" key="5">
    <source>
        <dbReference type="PROSITE" id="PS50110"/>
    </source>
</evidence>
<name>A0A251XAC9_9GAMM</name>
<proteinExistence type="predicted"/>
<dbReference type="Pfam" id="PF00072">
    <property type="entry name" value="Response_reg"/>
    <property type="match status" value="1"/>
</dbReference>
<protein>
    <recommendedName>
        <fullName evidence="5">Response regulatory domain-containing protein</fullName>
    </recommendedName>
</protein>